<comment type="caution">
    <text evidence="7">The sequence shown here is derived from an EMBL/GenBank/DDBJ whole genome shotgun (WGS) entry which is preliminary data.</text>
</comment>
<dbReference type="SUPFAM" id="SSF158472">
    <property type="entry name" value="HAMP domain-like"/>
    <property type="match status" value="1"/>
</dbReference>
<evidence type="ECO:0000256" key="1">
    <source>
        <dbReference type="ARBA" id="ARBA00004370"/>
    </source>
</evidence>
<evidence type="ECO:0000313" key="7">
    <source>
        <dbReference type="EMBL" id="MBC8627901.1"/>
    </source>
</evidence>
<keyword evidence="2" id="KW-0597">Phosphoprotein</keyword>
<keyword evidence="8" id="KW-1185">Reference proteome</keyword>
<keyword evidence="5" id="KW-0812">Transmembrane</keyword>
<dbReference type="Pfam" id="PF02518">
    <property type="entry name" value="HATPase_c"/>
    <property type="match status" value="1"/>
</dbReference>
<keyword evidence="5" id="KW-1133">Transmembrane helix</keyword>
<evidence type="ECO:0000259" key="6">
    <source>
        <dbReference type="PROSITE" id="PS50885"/>
    </source>
</evidence>
<dbReference type="Gene3D" id="3.30.565.10">
    <property type="entry name" value="Histidine kinase-like ATPase, C-terminal domain"/>
    <property type="match status" value="1"/>
</dbReference>
<comment type="subcellular location">
    <subcellularLocation>
        <location evidence="1">Membrane</location>
    </subcellularLocation>
</comment>
<feature type="transmembrane region" description="Helical" evidence="5">
    <location>
        <begin position="310"/>
        <end position="328"/>
    </location>
</feature>
<name>A0ABR7PAL9_9FIRM</name>
<gene>
    <name evidence="7" type="ORF">H8712_04585</name>
</gene>
<dbReference type="GO" id="GO:0016301">
    <property type="term" value="F:kinase activity"/>
    <property type="evidence" value="ECO:0007669"/>
    <property type="project" value="UniProtKB-KW"/>
</dbReference>
<evidence type="ECO:0000256" key="3">
    <source>
        <dbReference type="ARBA" id="ARBA00022679"/>
    </source>
</evidence>
<proteinExistence type="predicted"/>
<dbReference type="PROSITE" id="PS50885">
    <property type="entry name" value="HAMP"/>
    <property type="match status" value="1"/>
</dbReference>
<evidence type="ECO:0000256" key="4">
    <source>
        <dbReference type="ARBA" id="ARBA00022777"/>
    </source>
</evidence>
<accession>A0ABR7PAL9</accession>
<feature type="domain" description="HAMP" evidence="6">
    <location>
        <begin position="329"/>
        <end position="381"/>
    </location>
</feature>
<evidence type="ECO:0000256" key="5">
    <source>
        <dbReference type="SAM" id="Phobius"/>
    </source>
</evidence>
<evidence type="ECO:0000256" key="2">
    <source>
        <dbReference type="ARBA" id="ARBA00022553"/>
    </source>
</evidence>
<dbReference type="RefSeq" id="WP_187558301.1">
    <property type="nucleotide sequence ID" value="NZ_JACRTP010000001.1"/>
</dbReference>
<keyword evidence="4 7" id="KW-0418">Kinase</keyword>
<dbReference type="InterPro" id="IPR003660">
    <property type="entry name" value="HAMP_dom"/>
</dbReference>
<sequence>MKKKKILQRAVTYYRSHMWCSLLVSIFGMIFIIALILLGYMKSKYYQYLLDTTYESEKVMIESVKKNIENQMESFIDLGANIAVEDRLVQEIEDYVQAGKTNQYASKLMRTTLKSTTYGSGSITGVAVIEEDGLLAQFSREEVGTEKVRGIWDENNQDEIISLFQEMKQHNETGLLPRYIIVNGANEHLNVSGRGVLHIAFPIKNGYNYKHMKYMIIVSYYSQPISSLLKQLSQGGKDEFLQGYIENASGKILFHTDENYVDKNAKKIYNSDTNKINLETDVENYGWKLHGVIDKAALESNVNKMYSKAMILYLCAILAVMGIAIFIIKSILKPVSVISTSIDRVKTGDMQGYISIEGTNEIWQLAREYNEMLCSIQEANMKVEEQHGEIIESMKMKRRAEREALESQINAHFICNTLNAINYEAMDNGDFKVSLLLKKLSNILRYTFDQKHQNVYMFQEISWIEQYLFLQKERMGSAFDYEIQFDSDYDNWPCRKLMLQPFVENSILHGLEGVNKGGFIRITGEGYQEYLKIVIEDNGCGMTPEVEQIIKEVLENPLLAKQKGLGIGISNVVTRMRMYYTEDLKIQLETEERKGCKFTMILPEARQ</sequence>
<dbReference type="PANTHER" id="PTHR34220">
    <property type="entry name" value="SENSOR HISTIDINE KINASE YPDA"/>
    <property type="match status" value="1"/>
</dbReference>
<dbReference type="InterPro" id="IPR010559">
    <property type="entry name" value="Sig_transdc_His_kin_internal"/>
</dbReference>
<reference evidence="7 8" key="1">
    <citation type="submission" date="2020-08" db="EMBL/GenBank/DDBJ databases">
        <title>Genome public.</title>
        <authorList>
            <person name="Liu C."/>
            <person name="Sun Q."/>
        </authorList>
    </citation>
    <scope>NUCLEOTIDE SEQUENCE [LARGE SCALE GENOMIC DNA]</scope>
    <source>
        <strain evidence="7 8">3_YM_SP_D4_24.mj</strain>
    </source>
</reference>
<evidence type="ECO:0000313" key="8">
    <source>
        <dbReference type="Proteomes" id="UP000661649"/>
    </source>
</evidence>
<dbReference type="SMART" id="SM00387">
    <property type="entry name" value="HATPase_c"/>
    <property type="match status" value="1"/>
</dbReference>
<dbReference type="InterPro" id="IPR003594">
    <property type="entry name" value="HATPase_dom"/>
</dbReference>
<dbReference type="SUPFAM" id="SSF55874">
    <property type="entry name" value="ATPase domain of HSP90 chaperone/DNA topoisomerase II/histidine kinase"/>
    <property type="match status" value="1"/>
</dbReference>
<dbReference type="EMBL" id="JACRTP010000001">
    <property type="protein sequence ID" value="MBC8627901.1"/>
    <property type="molecule type" value="Genomic_DNA"/>
</dbReference>
<dbReference type="Pfam" id="PF06580">
    <property type="entry name" value="His_kinase"/>
    <property type="match status" value="1"/>
</dbReference>
<organism evidence="7 8">
    <name type="scientific">Blautia stercoris</name>
    <dbReference type="NCBI Taxonomy" id="871664"/>
    <lineage>
        <taxon>Bacteria</taxon>
        <taxon>Bacillati</taxon>
        <taxon>Bacillota</taxon>
        <taxon>Clostridia</taxon>
        <taxon>Lachnospirales</taxon>
        <taxon>Lachnospiraceae</taxon>
        <taxon>Blautia</taxon>
    </lineage>
</organism>
<dbReference type="Gene3D" id="6.10.340.10">
    <property type="match status" value="1"/>
</dbReference>
<dbReference type="Proteomes" id="UP000661649">
    <property type="component" value="Unassembled WGS sequence"/>
</dbReference>
<feature type="transmembrane region" description="Helical" evidence="5">
    <location>
        <begin position="20"/>
        <end position="41"/>
    </location>
</feature>
<keyword evidence="5" id="KW-0472">Membrane</keyword>
<dbReference type="InterPro" id="IPR050640">
    <property type="entry name" value="Bact_2-comp_sensor_kinase"/>
</dbReference>
<keyword evidence="3" id="KW-0808">Transferase</keyword>
<dbReference type="PANTHER" id="PTHR34220:SF7">
    <property type="entry name" value="SENSOR HISTIDINE KINASE YPDA"/>
    <property type="match status" value="1"/>
</dbReference>
<dbReference type="InterPro" id="IPR036890">
    <property type="entry name" value="HATPase_C_sf"/>
</dbReference>
<protein>
    <submittedName>
        <fullName evidence="7">Histidine kinase</fullName>
    </submittedName>
</protein>